<evidence type="ECO:0008006" key="3">
    <source>
        <dbReference type="Google" id="ProtNLM"/>
    </source>
</evidence>
<keyword evidence="2" id="KW-1185">Reference proteome</keyword>
<dbReference type="AlphaFoldDB" id="A0AA41U0Z3"/>
<dbReference type="Proteomes" id="UP001165378">
    <property type="component" value="Unassembled WGS sequence"/>
</dbReference>
<proteinExistence type="predicted"/>
<comment type="caution">
    <text evidence="1">The sequence shown here is derived from an EMBL/GenBank/DDBJ whole genome shotgun (WGS) entry which is preliminary data.</text>
</comment>
<reference evidence="1" key="1">
    <citation type="submission" date="2022-01" db="EMBL/GenBank/DDBJ databases">
        <title>Genome-Based Taxonomic Classification of the Phylum Actinobacteria.</title>
        <authorList>
            <person name="Gao Y."/>
        </authorList>
    </citation>
    <scope>NUCLEOTIDE SEQUENCE</scope>
    <source>
        <strain evidence="1">KLBMP 8922</strain>
    </source>
</reference>
<accession>A0AA41U0Z3</accession>
<evidence type="ECO:0000313" key="2">
    <source>
        <dbReference type="Proteomes" id="UP001165378"/>
    </source>
</evidence>
<evidence type="ECO:0000313" key="1">
    <source>
        <dbReference type="EMBL" id="MCF2528990.1"/>
    </source>
</evidence>
<protein>
    <recommendedName>
        <fullName evidence="3">Secreted protein</fullName>
    </recommendedName>
</protein>
<gene>
    <name evidence="1" type="ORF">LZ495_17440</name>
</gene>
<name>A0AA41U0Z3_9ACTN</name>
<organism evidence="1 2">
    <name type="scientific">Yinghuangia soli</name>
    <dbReference type="NCBI Taxonomy" id="2908204"/>
    <lineage>
        <taxon>Bacteria</taxon>
        <taxon>Bacillati</taxon>
        <taxon>Actinomycetota</taxon>
        <taxon>Actinomycetes</taxon>
        <taxon>Kitasatosporales</taxon>
        <taxon>Streptomycetaceae</taxon>
        <taxon>Yinghuangia</taxon>
    </lineage>
</organism>
<sequence length="181" mass="19904">MTASRSRRPLLLLDVDGPLNPFGRQPGPCAERYASHMLRPRNWVERHGGVIEEAPALRVDLNPAHGPALTALGCELVWATTWMDQANAMIGPVLGLPRLPFIDWGDALFSPDPAGLHWKTRAVVAYAAGRPFAWIDDEIEASDRDWVAAECGPSVLLHAVSDEVGLTDDDFTVIQAWVQEF</sequence>
<dbReference type="EMBL" id="JAKFHA010000009">
    <property type="protein sequence ID" value="MCF2528990.1"/>
    <property type="molecule type" value="Genomic_DNA"/>
</dbReference>
<dbReference type="RefSeq" id="WP_235053159.1">
    <property type="nucleotide sequence ID" value="NZ_JAKFHA010000009.1"/>
</dbReference>